<dbReference type="InterPro" id="IPR001279">
    <property type="entry name" value="Metallo-B-lactamas"/>
</dbReference>
<accession>A0ABS2ZE94</accession>
<proteinExistence type="predicted"/>
<sequence length="274" mass="31485">MKEYLCTTCGTQYTSAVSPLKECVICKEERQYINPKGQEWTTLEVMKQSGEYRNKIVNEQPGLYSLKTEPEFAIGQSSFLIDVKGFRLLWDCIPYLDQTTVDRIMLDGGIDAIALSHPHYYSTQVTWAETFDCPIYIHEDDKEWVQQESCRIVYWSGEQKPLTEGLAIHRIGGHYKGGAVLHWENGRRGAGVLLTGDIIQVVPDRRWVSFMYSYPNIIPLPAKTVDRMAKRVGSLQFKELYNAFNRHVKKDADLVVQRSAERYIAALNGEWFTT</sequence>
<reference evidence="2 3" key="1">
    <citation type="submission" date="2021-01" db="EMBL/GenBank/DDBJ databases">
        <title>Genome Sequencing of Type Strains.</title>
        <authorList>
            <person name="Lemaire J.F."/>
            <person name="Inderbitzin P."/>
            <person name="Collins S.B."/>
            <person name="Wespe N."/>
            <person name="Knight-Connoni V."/>
        </authorList>
    </citation>
    <scope>NUCLEOTIDE SEQUENCE [LARGE SCALE GENOMIC DNA]</scope>
    <source>
        <strain evidence="2 3">DSM 14730</strain>
    </source>
</reference>
<dbReference type="InterPro" id="IPR036866">
    <property type="entry name" value="RibonucZ/Hydroxyglut_hydro"/>
</dbReference>
<name>A0ABS2ZE94_9BACL</name>
<keyword evidence="3" id="KW-1185">Reference proteome</keyword>
<dbReference type="PANTHER" id="PTHR36839">
    <property type="entry name" value="METALLO-BETA-LACTAMASE FAMILY PROTEIN (AFU_ORTHOLOGUE AFUA_5G12770)"/>
    <property type="match status" value="1"/>
</dbReference>
<dbReference type="RefSeq" id="WP_188403432.1">
    <property type="nucleotide sequence ID" value="NZ_BMCE01000002.1"/>
</dbReference>
<evidence type="ECO:0000259" key="1">
    <source>
        <dbReference type="SMART" id="SM00849"/>
    </source>
</evidence>
<dbReference type="Gene3D" id="3.60.15.10">
    <property type="entry name" value="Ribonuclease Z/Hydroxyacylglutathione hydrolase-like"/>
    <property type="match status" value="1"/>
</dbReference>
<gene>
    <name evidence="2" type="ORF">JYA64_06405</name>
</gene>
<evidence type="ECO:0000313" key="2">
    <source>
        <dbReference type="EMBL" id="MBN3544916.1"/>
    </source>
</evidence>
<dbReference type="SUPFAM" id="SSF56281">
    <property type="entry name" value="Metallo-hydrolase/oxidoreductase"/>
    <property type="match status" value="1"/>
</dbReference>
<organism evidence="2 3">
    <name type="scientific">Fictibacillus barbaricus</name>
    <dbReference type="NCBI Taxonomy" id="182136"/>
    <lineage>
        <taxon>Bacteria</taxon>
        <taxon>Bacillati</taxon>
        <taxon>Bacillota</taxon>
        <taxon>Bacilli</taxon>
        <taxon>Bacillales</taxon>
        <taxon>Fictibacillaceae</taxon>
        <taxon>Fictibacillus</taxon>
    </lineage>
</organism>
<evidence type="ECO:0000313" key="3">
    <source>
        <dbReference type="Proteomes" id="UP001319060"/>
    </source>
</evidence>
<dbReference type="EMBL" id="JAFHKS010000042">
    <property type="protein sequence ID" value="MBN3544916.1"/>
    <property type="molecule type" value="Genomic_DNA"/>
</dbReference>
<dbReference type="SMART" id="SM00849">
    <property type="entry name" value="Lactamase_B"/>
    <property type="match status" value="1"/>
</dbReference>
<dbReference type="Proteomes" id="UP001319060">
    <property type="component" value="Unassembled WGS sequence"/>
</dbReference>
<feature type="domain" description="Metallo-beta-lactamase" evidence="1">
    <location>
        <begin position="75"/>
        <end position="244"/>
    </location>
</feature>
<protein>
    <recommendedName>
        <fullName evidence="1">Metallo-beta-lactamase domain-containing protein</fullName>
    </recommendedName>
</protein>
<comment type="caution">
    <text evidence="2">The sequence shown here is derived from an EMBL/GenBank/DDBJ whole genome shotgun (WGS) entry which is preliminary data.</text>
</comment>
<dbReference type="PANTHER" id="PTHR36839:SF1">
    <property type="entry name" value="METALLO-BETA-LACTAMASE FAMILY PROTEIN (AFU_ORTHOLOGUE AFUA_5G12770)"/>
    <property type="match status" value="1"/>
</dbReference>